<keyword evidence="2 4" id="KW-0863">Zinc-finger</keyword>
<evidence type="ECO:0000259" key="5">
    <source>
        <dbReference type="PROSITE" id="PS50089"/>
    </source>
</evidence>
<protein>
    <recommendedName>
        <fullName evidence="5">RING-type domain-containing protein</fullName>
    </recommendedName>
</protein>
<evidence type="ECO:0000313" key="6">
    <source>
        <dbReference type="EMBL" id="KAH0451995.1"/>
    </source>
</evidence>
<dbReference type="InterPro" id="IPR001841">
    <property type="entry name" value="Znf_RING"/>
</dbReference>
<comment type="caution">
    <text evidence="6">The sequence shown here is derived from an EMBL/GenBank/DDBJ whole genome shotgun (WGS) entry which is preliminary data.</text>
</comment>
<dbReference type="InterPro" id="IPR051834">
    <property type="entry name" value="RING_finger_E3_ligase"/>
</dbReference>
<evidence type="ECO:0000256" key="3">
    <source>
        <dbReference type="ARBA" id="ARBA00022833"/>
    </source>
</evidence>
<gene>
    <name evidence="6" type="ORF">IEQ34_019294</name>
</gene>
<dbReference type="Proteomes" id="UP000775213">
    <property type="component" value="Unassembled WGS sequence"/>
</dbReference>
<dbReference type="GO" id="GO:0005634">
    <property type="term" value="C:nucleus"/>
    <property type="evidence" value="ECO:0007669"/>
    <property type="project" value="TreeGrafter"/>
</dbReference>
<evidence type="ECO:0000313" key="7">
    <source>
        <dbReference type="Proteomes" id="UP000775213"/>
    </source>
</evidence>
<keyword evidence="1" id="KW-0479">Metal-binding</keyword>
<feature type="domain" description="RING-type" evidence="5">
    <location>
        <begin position="196"/>
        <end position="237"/>
    </location>
</feature>
<dbReference type="GO" id="GO:0006511">
    <property type="term" value="P:ubiquitin-dependent protein catabolic process"/>
    <property type="evidence" value="ECO:0007669"/>
    <property type="project" value="TreeGrafter"/>
</dbReference>
<dbReference type="Pfam" id="PF13639">
    <property type="entry name" value="zf-RING_2"/>
    <property type="match status" value="1"/>
</dbReference>
<dbReference type="Gene3D" id="3.30.40.10">
    <property type="entry name" value="Zinc/RING finger domain, C3HC4 (zinc finger)"/>
    <property type="match status" value="1"/>
</dbReference>
<dbReference type="PROSITE" id="PS50089">
    <property type="entry name" value="ZF_RING_2"/>
    <property type="match status" value="1"/>
</dbReference>
<dbReference type="InterPro" id="IPR013083">
    <property type="entry name" value="Znf_RING/FYVE/PHD"/>
</dbReference>
<proteinExistence type="predicted"/>
<reference evidence="6 7" key="1">
    <citation type="journal article" date="2021" name="Hortic Res">
        <title>Chromosome-scale assembly of the Dendrobium chrysotoxum genome enhances the understanding of orchid evolution.</title>
        <authorList>
            <person name="Zhang Y."/>
            <person name="Zhang G.Q."/>
            <person name="Zhang D."/>
            <person name="Liu X.D."/>
            <person name="Xu X.Y."/>
            <person name="Sun W.H."/>
            <person name="Yu X."/>
            <person name="Zhu X."/>
            <person name="Wang Z.W."/>
            <person name="Zhao X."/>
            <person name="Zhong W.Y."/>
            <person name="Chen H."/>
            <person name="Yin W.L."/>
            <person name="Huang T."/>
            <person name="Niu S.C."/>
            <person name="Liu Z.J."/>
        </authorList>
    </citation>
    <scope>NUCLEOTIDE SEQUENCE [LARGE SCALE GENOMIC DNA]</scope>
    <source>
        <strain evidence="6">Lindl</strain>
    </source>
</reference>
<dbReference type="PANTHER" id="PTHR45931:SF16">
    <property type="entry name" value="RING_U-BOX SUPERFAMILY PROTEIN"/>
    <property type="match status" value="1"/>
</dbReference>
<dbReference type="SMART" id="SM00184">
    <property type="entry name" value="RING"/>
    <property type="match status" value="1"/>
</dbReference>
<dbReference type="EMBL" id="JAGFBR010000017">
    <property type="protein sequence ID" value="KAH0451995.1"/>
    <property type="molecule type" value="Genomic_DNA"/>
</dbReference>
<evidence type="ECO:0000256" key="1">
    <source>
        <dbReference type="ARBA" id="ARBA00022723"/>
    </source>
</evidence>
<evidence type="ECO:0000256" key="4">
    <source>
        <dbReference type="PROSITE-ProRule" id="PRU00175"/>
    </source>
</evidence>
<dbReference type="SUPFAM" id="SSF57850">
    <property type="entry name" value="RING/U-box"/>
    <property type="match status" value="1"/>
</dbReference>
<name>A0AAV7FQW4_DENCH</name>
<evidence type="ECO:0000256" key="2">
    <source>
        <dbReference type="ARBA" id="ARBA00022771"/>
    </source>
</evidence>
<dbReference type="GO" id="GO:0008270">
    <property type="term" value="F:zinc ion binding"/>
    <property type="evidence" value="ECO:0007669"/>
    <property type="project" value="UniProtKB-KW"/>
</dbReference>
<dbReference type="AlphaFoldDB" id="A0AAV7FQW4"/>
<accession>A0AAV7FQW4</accession>
<dbReference type="PANTHER" id="PTHR45931">
    <property type="entry name" value="SI:CH211-59O9.10"/>
    <property type="match status" value="1"/>
</dbReference>
<keyword evidence="3" id="KW-0862">Zinc</keyword>
<dbReference type="GO" id="GO:0061630">
    <property type="term" value="F:ubiquitin protein ligase activity"/>
    <property type="evidence" value="ECO:0007669"/>
    <property type="project" value="TreeGrafter"/>
</dbReference>
<organism evidence="6 7">
    <name type="scientific">Dendrobium chrysotoxum</name>
    <name type="common">Orchid</name>
    <dbReference type="NCBI Taxonomy" id="161865"/>
    <lineage>
        <taxon>Eukaryota</taxon>
        <taxon>Viridiplantae</taxon>
        <taxon>Streptophyta</taxon>
        <taxon>Embryophyta</taxon>
        <taxon>Tracheophyta</taxon>
        <taxon>Spermatophyta</taxon>
        <taxon>Magnoliopsida</taxon>
        <taxon>Liliopsida</taxon>
        <taxon>Asparagales</taxon>
        <taxon>Orchidaceae</taxon>
        <taxon>Epidendroideae</taxon>
        <taxon>Malaxideae</taxon>
        <taxon>Dendrobiinae</taxon>
        <taxon>Dendrobium</taxon>
    </lineage>
</organism>
<sequence>MEEEVMQFIYYFLKMCSYKNLSLGYSKINLMASAISLSDDIHIFYNKIFQISSSDDNVEEPYLILSFIYNVDGERVEHDIIDRSRHNFTECDPSSLRALIEEKEPIPLDTMVDPQDAEISREGISNILASLVYDCAGVEGLKILEVNIIMDISLEEEDYVFMELDDVELLRERRMNSLQKNVYKNLAMAEKDNENCAICLQEMRVGEEVACTPCIHRFHHICVGRWFEISDLCPLCRFKIDPS</sequence>
<keyword evidence="7" id="KW-1185">Reference proteome</keyword>